<protein>
    <submittedName>
        <fullName evidence="2">Oligosaccharide repeat unit polymerase</fullName>
    </submittedName>
</protein>
<dbReference type="RefSeq" id="WP_201921331.1">
    <property type="nucleotide sequence ID" value="NZ_BAABAX010000031.1"/>
</dbReference>
<keyword evidence="1" id="KW-0472">Membrane</keyword>
<gene>
    <name evidence="2" type="ORF">JJQ60_14145</name>
</gene>
<keyword evidence="1" id="KW-1133">Transmembrane helix</keyword>
<keyword evidence="1" id="KW-0812">Transmembrane</keyword>
<sequence>METLVNIKLLKSEVQLFLFSLPILLVFDNPTVLCINYLIVASVTSFLLLKKKKINPFSFYFILFFILNIYILVPATNFLFFGKPIFLPENYRGSYVDDSFHYLAQYVKYSTYFVLFFLIIPRTKKEGSTVNGLRIPFSYAFALFLFGILVLFFQVYTSGAYKYIGNHGFVRQYLFSQPPFFSYFVSLGIYFSFKEIGLKKVSKLMALITFITLLFYCFFWVKIGIRGSAFYPLMICVLAFFRTQKLSTYKRFFKKRYLIYLFAVYLGFMYFSIRTRIYNKDGTRKENPTIEDVISLVKKRPDFLNPGTLEYGASYFNFSVMMHNGYEQDYPLQAYVEGLSTLGKPILKYFIKYDVGLFYRYRDQFFEERKKKLGKSGGTGYSLQYEFYMQGYILMILISFLVAFFFHKVSFNNERKGGIWEIYAVLLFTILITFPRSSLTLNFFITRFFYSIIIYTFLKIVRIDESYNES</sequence>
<feature type="transmembrane region" description="Helical" evidence="1">
    <location>
        <begin position="61"/>
        <end position="82"/>
    </location>
</feature>
<name>A0A936ZZ67_9FLAO</name>
<dbReference type="EMBL" id="JAERQJ010000005">
    <property type="protein sequence ID" value="MBL0684668.1"/>
    <property type="molecule type" value="Genomic_DNA"/>
</dbReference>
<feature type="transmembrane region" description="Helical" evidence="1">
    <location>
        <begin position="418"/>
        <end position="435"/>
    </location>
</feature>
<dbReference type="AlphaFoldDB" id="A0A936ZZ67"/>
<dbReference type="Proteomes" id="UP000651057">
    <property type="component" value="Unassembled WGS sequence"/>
</dbReference>
<feature type="transmembrane region" description="Helical" evidence="1">
    <location>
        <begin position="387"/>
        <end position="406"/>
    </location>
</feature>
<feature type="transmembrane region" description="Helical" evidence="1">
    <location>
        <begin position="173"/>
        <end position="192"/>
    </location>
</feature>
<feature type="transmembrane region" description="Helical" evidence="1">
    <location>
        <begin position="204"/>
        <end position="223"/>
    </location>
</feature>
<keyword evidence="3" id="KW-1185">Reference proteome</keyword>
<feature type="transmembrane region" description="Helical" evidence="1">
    <location>
        <begin position="257"/>
        <end position="273"/>
    </location>
</feature>
<feature type="transmembrane region" description="Helical" evidence="1">
    <location>
        <begin position="441"/>
        <end position="458"/>
    </location>
</feature>
<feature type="transmembrane region" description="Helical" evidence="1">
    <location>
        <begin position="102"/>
        <end position="120"/>
    </location>
</feature>
<organism evidence="2 3">
    <name type="scientific">Aquimarina mytili</name>
    <dbReference type="NCBI Taxonomy" id="874423"/>
    <lineage>
        <taxon>Bacteria</taxon>
        <taxon>Pseudomonadati</taxon>
        <taxon>Bacteroidota</taxon>
        <taxon>Flavobacteriia</taxon>
        <taxon>Flavobacteriales</taxon>
        <taxon>Flavobacteriaceae</taxon>
        <taxon>Aquimarina</taxon>
    </lineage>
</organism>
<evidence type="ECO:0000313" key="2">
    <source>
        <dbReference type="EMBL" id="MBL0684668.1"/>
    </source>
</evidence>
<evidence type="ECO:0000256" key="1">
    <source>
        <dbReference type="SAM" id="Phobius"/>
    </source>
</evidence>
<comment type="caution">
    <text evidence="2">The sequence shown here is derived from an EMBL/GenBank/DDBJ whole genome shotgun (WGS) entry which is preliminary data.</text>
</comment>
<proteinExistence type="predicted"/>
<accession>A0A936ZZ67</accession>
<feature type="transmembrane region" description="Helical" evidence="1">
    <location>
        <begin position="16"/>
        <end position="49"/>
    </location>
</feature>
<evidence type="ECO:0000313" key="3">
    <source>
        <dbReference type="Proteomes" id="UP000651057"/>
    </source>
</evidence>
<feature type="transmembrane region" description="Helical" evidence="1">
    <location>
        <begin position="229"/>
        <end position="245"/>
    </location>
</feature>
<feature type="transmembrane region" description="Helical" evidence="1">
    <location>
        <begin position="132"/>
        <end position="153"/>
    </location>
</feature>
<reference evidence="2" key="1">
    <citation type="submission" date="2021-01" db="EMBL/GenBank/DDBJ databases">
        <authorList>
            <person name="Zhong Y.L."/>
        </authorList>
    </citation>
    <scope>NUCLEOTIDE SEQUENCE</scope>
    <source>
        <strain evidence="2">KCTC 23302</strain>
    </source>
</reference>